<evidence type="ECO:0000313" key="8">
    <source>
        <dbReference type="EMBL" id="VVM05103.1"/>
    </source>
</evidence>
<keyword evidence="3" id="KW-0677">Repeat</keyword>
<dbReference type="CDD" id="cd02892">
    <property type="entry name" value="SQCY_1"/>
    <property type="match status" value="1"/>
</dbReference>
<dbReference type="InterPro" id="IPR008930">
    <property type="entry name" value="Terpenoid_cyclase/PrenylTrfase"/>
</dbReference>
<evidence type="ECO:0000313" key="9">
    <source>
        <dbReference type="Proteomes" id="UP000334923"/>
    </source>
</evidence>
<dbReference type="InterPro" id="IPR002365">
    <property type="entry name" value="Terpene_synthase_CS"/>
</dbReference>
<comment type="pathway">
    <text evidence="1">Secondary metabolite biosynthesis; hopanoid biosynthesis.</text>
</comment>
<dbReference type="NCBIfam" id="TIGR01787">
    <property type="entry name" value="squalene_cyclas"/>
    <property type="match status" value="1"/>
</dbReference>
<evidence type="ECO:0000256" key="5">
    <source>
        <dbReference type="SAM" id="MobiDB-lite"/>
    </source>
</evidence>
<dbReference type="InterPro" id="IPR018333">
    <property type="entry name" value="Squalene_cyclase"/>
</dbReference>
<dbReference type="NCBIfam" id="TIGR01507">
    <property type="entry name" value="hopene_cyclase"/>
    <property type="match status" value="1"/>
</dbReference>
<reference evidence="8 9" key="1">
    <citation type="submission" date="2019-09" db="EMBL/GenBank/DDBJ databases">
        <authorList>
            <person name="Cremers G."/>
        </authorList>
    </citation>
    <scope>NUCLEOTIDE SEQUENCE [LARGE SCALE GENOMIC DNA]</scope>
    <source>
        <strain evidence="8">4A</strain>
    </source>
</reference>
<dbReference type="Pfam" id="PF13249">
    <property type="entry name" value="SQHop_cyclase_N"/>
    <property type="match status" value="1"/>
</dbReference>
<evidence type="ECO:0000259" key="6">
    <source>
        <dbReference type="Pfam" id="PF13243"/>
    </source>
</evidence>
<dbReference type="AlphaFoldDB" id="A0A5E6M9R8"/>
<proteinExistence type="inferred from homology"/>
<dbReference type="GO" id="GO:0016104">
    <property type="term" value="P:triterpenoid biosynthetic process"/>
    <property type="evidence" value="ECO:0007669"/>
    <property type="project" value="InterPro"/>
</dbReference>
<dbReference type="PANTHER" id="PTHR11764:SF20">
    <property type="entry name" value="LANOSTEROL SYNTHASE"/>
    <property type="match status" value="1"/>
</dbReference>
<accession>A0A5E6M9R8</accession>
<dbReference type="InterPro" id="IPR032697">
    <property type="entry name" value="SQ_cyclase_N"/>
</dbReference>
<dbReference type="GO" id="GO:0005811">
    <property type="term" value="C:lipid droplet"/>
    <property type="evidence" value="ECO:0007669"/>
    <property type="project" value="InterPro"/>
</dbReference>
<feature type="domain" description="Squalene cyclase N-terminal" evidence="7">
    <location>
        <begin position="37"/>
        <end position="326"/>
    </location>
</feature>
<sequence length="687" mass="78074">MRSGKLYSQPSEREAQTKPVLVIEETLTHPQAIGLAIARAQNYLLSTQKPDGYWVGELFADVTLACDRILLMHWLAKVDYRKQARFVKHILDRQLPDGGWNIYPGGPSELNATIKAYVALKLAGFAPEDPVMERARSTILRLGGIPKSMTYTKLGLALLGIYPWHQLPVIPPEIVLLPNWFPFHLYKMSAWTRTMLVPLAIIHHFKPTRQLPAHLRLHELFPAGTEQEGISWIWSTKFLSKRNVFLLCDKLLQIWDRSPWKLLRKRALKKAEEWIVQRMGQGSDGLGAIFPAMHYAIVALKALGYPEENPLYQKALRDFEGLEVDEGEERDFRVQPCVSPVWDTAVAGVALGRSGLAANRAELRKAAAWLMEREIQVRGDWYVNNPHPECSGWAFEYNNVYYPDVDDTLMVLLALLRIETDDEEKKQEVIERALRWVISFQCRNGGWAAFDKDVNSPWLEDVPFADHNAILDPPCSDITARALELAGMRGIKRSESFVQRGIRFLKETQEADGSWFGRWGVNYVYGTWQSLRGLRAIGEDMNQQWILRARDWLESCQNEDGGWGETPDSYENPQLKGRGPSTASQTAWAVMGILACGEVDRPSLQRGVAYLLRKQDPDGSWPEEFLTGTGFPGVFYLKYDMYRNAWPLLALSEYAQALSLAKEQTENWVRATLSIAVRSRSSAGRLG</sequence>
<feature type="domain" description="Squalene cyclase C-terminal" evidence="6">
    <location>
        <begin position="338"/>
        <end position="655"/>
    </location>
</feature>
<gene>
    <name evidence="8" type="primary">shc</name>
    <name evidence="8" type="ORF">MAMT_00461</name>
</gene>
<dbReference type="Pfam" id="PF13243">
    <property type="entry name" value="SQHop_cyclase_C"/>
    <property type="match status" value="1"/>
</dbReference>
<dbReference type="Proteomes" id="UP000334923">
    <property type="component" value="Unassembled WGS sequence"/>
</dbReference>
<keyword evidence="9" id="KW-1185">Reference proteome</keyword>
<dbReference type="SUPFAM" id="SSF48239">
    <property type="entry name" value="Terpenoid cyclases/Protein prenyltransferases"/>
    <property type="match status" value="2"/>
</dbReference>
<evidence type="ECO:0000256" key="2">
    <source>
        <dbReference type="ARBA" id="ARBA00009755"/>
    </source>
</evidence>
<dbReference type="InterPro" id="IPR032696">
    <property type="entry name" value="SQ_cyclase_C"/>
</dbReference>
<protein>
    <submittedName>
        <fullName evidence="8">Squalene-hopene/tetraprenyl-beta-curcumene cyclase</fullName>
        <ecNumber evidence="8">4.2.1.129</ecNumber>
        <ecNumber evidence="8">5.4.99.17</ecNumber>
    </submittedName>
</protein>
<dbReference type="InterPro" id="IPR006400">
    <property type="entry name" value="Hopene-cyclase"/>
</dbReference>
<evidence type="ECO:0000256" key="4">
    <source>
        <dbReference type="ARBA" id="ARBA00023235"/>
    </source>
</evidence>
<dbReference type="GO" id="GO:0051007">
    <property type="term" value="F:squalene-hopene cyclase activity"/>
    <property type="evidence" value="ECO:0007669"/>
    <property type="project" value="UniProtKB-EC"/>
</dbReference>
<evidence type="ECO:0000256" key="1">
    <source>
        <dbReference type="ARBA" id="ARBA00004999"/>
    </source>
</evidence>
<keyword evidence="8" id="KW-0456">Lyase</keyword>
<dbReference type="PANTHER" id="PTHR11764">
    <property type="entry name" value="TERPENE CYCLASE/MUTASE FAMILY MEMBER"/>
    <property type="match status" value="1"/>
</dbReference>
<dbReference type="GO" id="GO:0016829">
    <property type="term" value="F:lyase activity"/>
    <property type="evidence" value="ECO:0007669"/>
    <property type="project" value="UniProtKB-KW"/>
</dbReference>
<dbReference type="UniPathway" id="UPA00337"/>
<dbReference type="EC" id="5.4.99.17" evidence="8"/>
<dbReference type="PROSITE" id="PS01074">
    <property type="entry name" value="TERPENE_SYNTHASES"/>
    <property type="match status" value="1"/>
</dbReference>
<evidence type="ECO:0000259" key="7">
    <source>
        <dbReference type="Pfam" id="PF13249"/>
    </source>
</evidence>
<feature type="region of interest" description="Disordered" evidence="5">
    <location>
        <begin position="561"/>
        <end position="581"/>
    </location>
</feature>
<keyword evidence="4 8" id="KW-0413">Isomerase</keyword>
<name>A0A5E6M9R8_9BACT</name>
<dbReference type="EC" id="4.2.1.129" evidence="8"/>
<dbReference type="Gene3D" id="1.50.10.20">
    <property type="match status" value="2"/>
</dbReference>
<dbReference type="SFLD" id="SFLDG01016">
    <property type="entry name" value="Prenyltransferase_Like_2"/>
    <property type="match status" value="1"/>
</dbReference>
<organism evidence="8 9">
    <name type="scientific">Methylacidimicrobium tartarophylax</name>
    <dbReference type="NCBI Taxonomy" id="1041768"/>
    <lineage>
        <taxon>Bacteria</taxon>
        <taxon>Pseudomonadati</taxon>
        <taxon>Verrucomicrobiota</taxon>
        <taxon>Methylacidimicrobium</taxon>
    </lineage>
</organism>
<dbReference type="EMBL" id="CABFVA020000015">
    <property type="protein sequence ID" value="VVM05103.1"/>
    <property type="molecule type" value="Genomic_DNA"/>
</dbReference>
<comment type="similarity">
    <text evidence="2">Belongs to the terpene cyclase/mutase family.</text>
</comment>
<evidence type="ECO:0000256" key="3">
    <source>
        <dbReference type="ARBA" id="ARBA00022737"/>
    </source>
</evidence>